<sequence>MLTLTETAQTIITGIVDQSDVADTGGLRISAAEGDQLNVGVAPAPTDGDQVLEAQGARVFLDDAATTALDDKVLDAAPDDAGRVTFTIAQQG</sequence>
<accession>A0ABP5MP37</accession>
<evidence type="ECO:0000313" key="1">
    <source>
        <dbReference type="EMBL" id="GAA2176378.1"/>
    </source>
</evidence>
<dbReference type="Gene3D" id="2.60.300.12">
    <property type="entry name" value="HesB-like domain"/>
    <property type="match status" value="1"/>
</dbReference>
<organism evidence="1 2">
    <name type="scientific">Agrococcus versicolor</name>
    <dbReference type="NCBI Taxonomy" id="501482"/>
    <lineage>
        <taxon>Bacteria</taxon>
        <taxon>Bacillati</taxon>
        <taxon>Actinomycetota</taxon>
        <taxon>Actinomycetes</taxon>
        <taxon>Micrococcales</taxon>
        <taxon>Microbacteriaceae</taxon>
        <taxon>Agrococcus</taxon>
    </lineage>
</organism>
<name>A0ABP5MP37_9MICO</name>
<reference evidence="2" key="1">
    <citation type="journal article" date="2019" name="Int. J. Syst. Evol. Microbiol.">
        <title>The Global Catalogue of Microorganisms (GCM) 10K type strain sequencing project: providing services to taxonomists for standard genome sequencing and annotation.</title>
        <authorList>
            <consortium name="The Broad Institute Genomics Platform"/>
            <consortium name="The Broad Institute Genome Sequencing Center for Infectious Disease"/>
            <person name="Wu L."/>
            <person name="Ma J."/>
        </authorList>
    </citation>
    <scope>NUCLEOTIDE SEQUENCE [LARGE SCALE GENOMIC DNA]</scope>
    <source>
        <strain evidence="2">JCM 16026</strain>
    </source>
</reference>
<dbReference type="Proteomes" id="UP001501599">
    <property type="component" value="Unassembled WGS sequence"/>
</dbReference>
<dbReference type="EMBL" id="BAAAQT010000008">
    <property type="protein sequence ID" value="GAA2176378.1"/>
    <property type="molecule type" value="Genomic_DNA"/>
</dbReference>
<protein>
    <submittedName>
        <fullName evidence="1">Iron-sulfur cluster biosynthesis family protein</fullName>
    </submittedName>
</protein>
<dbReference type="InterPro" id="IPR035903">
    <property type="entry name" value="HesB-like_dom_sf"/>
</dbReference>
<keyword evidence="2" id="KW-1185">Reference proteome</keyword>
<evidence type="ECO:0000313" key="2">
    <source>
        <dbReference type="Proteomes" id="UP001501599"/>
    </source>
</evidence>
<proteinExistence type="predicted"/>
<dbReference type="RefSeq" id="WP_344344892.1">
    <property type="nucleotide sequence ID" value="NZ_BAAAQT010000008.1"/>
</dbReference>
<dbReference type="SUPFAM" id="SSF89360">
    <property type="entry name" value="HesB-like domain"/>
    <property type="match status" value="1"/>
</dbReference>
<comment type="caution">
    <text evidence="1">The sequence shown here is derived from an EMBL/GenBank/DDBJ whole genome shotgun (WGS) entry which is preliminary data.</text>
</comment>
<gene>
    <name evidence="1" type="ORF">GCM10009846_29960</name>
</gene>